<protein>
    <recommendedName>
        <fullName evidence="2">DUF4270 domain-containing protein</fullName>
    </recommendedName>
</protein>
<evidence type="ECO:0008006" key="2">
    <source>
        <dbReference type="Google" id="ProtNLM"/>
    </source>
</evidence>
<dbReference type="RefSeq" id="WP_296951865.1">
    <property type="nucleotide sequence ID" value="NZ_LT599021.1"/>
</dbReference>
<sequence length="470" mass="52570">MKSKALLSLIITILMVVFISCDDDLNKIGNSILPEGDDIFVYVDTVAITARTVSLEDSVYAKSQMGLLGNYVDPVFGNIKSDYLSELYCPENTEFPPKTLSIDSTFLEVISDQYLGDSIAPFGIAAYKATQPLTANFFTNIDPKKYCDMSQPLGQGIFTVTSAPNNSGQRTYSLRLKKSMGQEFYDEWVNSKGATFKNSDSFRKFFKGMYLTSTFGSGTMISASTTIFKVYLKYNGRNVADTEDSVRVGVFRMAFTPEVIQLNHIQNKNPDYLFTNNDTRTYMKSPAGVCTELTIPLAEIMKKAEETGKKNNKLNAANFKIKGFTEEEEKTNLGRPSTLLFINKDSLTNFFSDRNKNRPDAKTSFVMERSSTNIYNFVYGNISKSTVNNIANLINHYMDYYKGKDNIPDLKYLVIPVSTKTQSSTTSSGSSVTMYTNVYNLMTPASAIFRTDANNMKMGLIFSNYNSSSK</sequence>
<gene>
    <name evidence="1" type="ORF">KL86DYS2_13261</name>
</gene>
<name>A0A212K8D9_9BACT</name>
<reference evidence="1" key="1">
    <citation type="submission" date="2016-04" db="EMBL/GenBank/DDBJ databases">
        <authorList>
            <person name="Evans L.H."/>
            <person name="Alamgir A."/>
            <person name="Owens N."/>
            <person name="Weber N.D."/>
            <person name="Virtaneva K."/>
            <person name="Barbian K."/>
            <person name="Babar A."/>
            <person name="Rosenke K."/>
        </authorList>
    </citation>
    <scope>NUCLEOTIDE SEQUENCE</scope>
    <source>
        <strain evidence="1">86-2</strain>
    </source>
</reference>
<dbReference type="Pfam" id="PF14092">
    <property type="entry name" value="DUF4270"/>
    <property type="match status" value="1"/>
</dbReference>
<dbReference type="EMBL" id="FLUL01000001">
    <property type="protein sequence ID" value="SBW07981.1"/>
    <property type="molecule type" value="Genomic_DNA"/>
</dbReference>
<evidence type="ECO:0000313" key="1">
    <source>
        <dbReference type="EMBL" id="SBW07981.1"/>
    </source>
</evidence>
<proteinExistence type="predicted"/>
<dbReference type="PROSITE" id="PS51257">
    <property type="entry name" value="PROKAR_LIPOPROTEIN"/>
    <property type="match status" value="1"/>
</dbReference>
<dbReference type="AlphaFoldDB" id="A0A212K8D9"/>
<dbReference type="InterPro" id="IPR025366">
    <property type="entry name" value="DUF4270"/>
</dbReference>
<accession>A0A212K8D9</accession>
<organism evidence="1">
    <name type="scientific">uncultured Dysgonomonas sp</name>
    <dbReference type="NCBI Taxonomy" id="206096"/>
    <lineage>
        <taxon>Bacteria</taxon>
        <taxon>Pseudomonadati</taxon>
        <taxon>Bacteroidota</taxon>
        <taxon>Bacteroidia</taxon>
        <taxon>Bacteroidales</taxon>
        <taxon>Dysgonomonadaceae</taxon>
        <taxon>Dysgonomonas</taxon>
        <taxon>environmental samples</taxon>
    </lineage>
</organism>